<dbReference type="InterPro" id="IPR000792">
    <property type="entry name" value="Tscrpt_reg_LuxR_C"/>
</dbReference>
<proteinExistence type="predicted"/>
<accession>A0ABT9SI63</accession>
<evidence type="ECO:0000256" key="1">
    <source>
        <dbReference type="SAM" id="Phobius"/>
    </source>
</evidence>
<dbReference type="Gene3D" id="1.25.40.10">
    <property type="entry name" value="Tetratricopeptide repeat domain"/>
    <property type="match status" value="2"/>
</dbReference>
<keyword evidence="1" id="KW-0472">Membrane</keyword>
<protein>
    <submittedName>
        <fullName evidence="3">Tetratricopeptide (TPR) repeat protein</fullName>
    </submittedName>
</protein>
<evidence type="ECO:0000313" key="3">
    <source>
        <dbReference type="EMBL" id="MDP9959123.1"/>
    </source>
</evidence>
<keyword evidence="1" id="KW-0812">Transmembrane</keyword>
<dbReference type="InterPro" id="IPR011990">
    <property type="entry name" value="TPR-like_helical_dom_sf"/>
</dbReference>
<keyword evidence="4" id="KW-1185">Reference proteome</keyword>
<organism evidence="3 4">
    <name type="scientific">Chryseobacterium lathyri</name>
    <dbReference type="NCBI Taxonomy" id="395933"/>
    <lineage>
        <taxon>Bacteria</taxon>
        <taxon>Pseudomonadati</taxon>
        <taxon>Bacteroidota</taxon>
        <taxon>Flavobacteriia</taxon>
        <taxon>Flavobacteriales</taxon>
        <taxon>Weeksellaceae</taxon>
        <taxon>Chryseobacterium group</taxon>
        <taxon>Chryseobacterium</taxon>
    </lineage>
</organism>
<feature type="transmembrane region" description="Helical" evidence="1">
    <location>
        <begin position="346"/>
        <end position="365"/>
    </location>
</feature>
<sequence length="490" mass="58346">MFMKPCLFKKINYSIIKKANLEKVLLFILLFLVFEFRAQSSVTEIDSMQTTVFIRLVKEGDFNGVIVQERKFIEASKKIDYKKGEIRGCINIANALNAMKRNQESLKFLEIAAVKLKKDDDDELLAYLHYVYGKNYYSLELYERSIKSFNIALEFAEKIKNRKEREKRIYSIYDWKRSSFEFLGMMDSVYSTEHKCMRSPMPMLYITIAERHYKDHNIDSAEYYVNKANNLLFTKQIPLEGKANILRAFGRLNIEKRNYGKALDYLLSSLKITQKAKLRSRDLESYKLIAEAYKGLNKLDMENEYLSKYSNLNDSLQRETKAVVNTVIEKMLTEQEENEKRTHRNLYYIILTIVFISCIVIYLIYNRYKTRQKLRDTLINQKVLESEELKRKLDNTYEELMHLAIHSDPSFMNRFKELYPEFYDNLTSKYQNLTLNDMKLCAFIKLNFSNKEIAEYDHISLRTVESKKYRLRKKLNLSGDIDFNKWVIEH</sequence>
<feature type="domain" description="HTH luxR-type" evidence="2">
    <location>
        <begin position="430"/>
        <end position="487"/>
    </location>
</feature>
<name>A0ABT9SI63_9FLAO</name>
<comment type="caution">
    <text evidence="3">The sequence shown here is derived from an EMBL/GenBank/DDBJ whole genome shotgun (WGS) entry which is preliminary data.</text>
</comment>
<dbReference type="SUPFAM" id="SSF48452">
    <property type="entry name" value="TPR-like"/>
    <property type="match status" value="2"/>
</dbReference>
<dbReference type="Gene3D" id="1.10.10.10">
    <property type="entry name" value="Winged helix-like DNA-binding domain superfamily/Winged helix DNA-binding domain"/>
    <property type="match status" value="1"/>
</dbReference>
<dbReference type="InterPro" id="IPR036388">
    <property type="entry name" value="WH-like_DNA-bd_sf"/>
</dbReference>
<dbReference type="RefSeq" id="WP_306841739.1">
    <property type="nucleotide sequence ID" value="NZ_JAUSRL010000002.1"/>
</dbReference>
<dbReference type="InterPro" id="IPR016032">
    <property type="entry name" value="Sig_transdc_resp-reg_C-effctor"/>
</dbReference>
<dbReference type="EMBL" id="JAUSRL010000002">
    <property type="protein sequence ID" value="MDP9959123.1"/>
    <property type="molecule type" value="Genomic_DNA"/>
</dbReference>
<dbReference type="SUPFAM" id="SSF46894">
    <property type="entry name" value="C-terminal effector domain of the bipartite response regulators"/>
    <property type="match status" value="1"/>
</dbReference>
<dbReference type="Proteomes" id="UP001235513">
    <property type="component" value="Unassembled WGS sequence"/>
</dbReference>
<dbReference type="SMART" id="SM00421">
    <property type="entry name" value="HTH_LUXR"/>
    <property type="match status" value="1"/>
</dbReference>
<keyword evidence="1" id="KW-1133">Transmembrane helix</keyword>
<gene>
    <name evidence="3" type="ORF">J2T04_001002</name>
</gene>
<reference evidence="3 4" key="1">
    <citation type="submission" date="2023-07" db="EMBL/GenBank/DDBJ databases">
        <title>Sorghum-associated microbial communities from plants grown in Nebraska, USA.</title>
        <authorList>
            <person name="Schachtman D."/>
        </authorList>
    </citation>
    <scope>NUCLEOTIDE SEQUENCE [LARGE SCALE GENOMIC DNA]</scope>
    <source>
        <strain evidence="3 4">CC351</strain>
    </source>
</reference>
<evidence type="ECO:0000313" key="4">
    <source>
        <dbReference type="Proteomes" id="UP001235513"/>
    </source>
</evidence>
<evidence type="ECO:0000259" key="2">
    <source>
        <dbReference type="SMART" id="SM00421"/>
    </source>
</evidence>